<gene>
    <name evidence="4" type="ORF">ACFQZU_00450</name>
</gene>
<dbReference type="Gene3D" id="3.40.47.10">
    <property type="match status" value="2"/>
</dbReference>
<proteinExistence type="predicted"/>
<dbReference type="InterPro" id="IPR016039">
    <property type="entry name" value="Thiolase-like"/>
</dbReference>
<dbReference type="PANTHER" id="PTHR34069:SF2">
    <property type="entry name" value="BETA-KETOACYL-[ACYL-CARRIER-PROTEIN] SYNTHASE III"/>
    <property type="match status" value="1"/>
</dbReference>
<protein>
    <submittedName>
        <fullName evidence="4">3-oxoacyl-[acyl-carrier-protein] synthase III C-terminal domain-containing protein</fullName>
    </submittedName>
</protein>
<evidence type="ECO:0000313" key="4">
    <source>
        <dbReference type="EMBL" id="MFD0799791.1"/>
    </source>
</evidence>
<feature type="domain" description="Beta-ketoacyl-[acyl-carrier-protein] synthase III C-terminal" evidence="3">
    <location>
        <begin position="227"/>
        <end position="315"/>
    </location>
</feature>
<dbReference type="InterPro" id="IPR013747">
    <property type="entry name" value="ACP_syn_III_C"/>
</dbReference>
<dbReference type="SUPFAM" id="SSF53901">
    <property type="entry name" value="Thiolase-like"/>
    <property type="match status" value="1"/>
</dbReference>
<dbReference type="Pfam" id="PF08541">
    <property type="entry name" value="ACP_syn_III_C"/>
    <property type="match status" value="1"/>
</dbReference>
<accession>A0ABW3BA52</accession>
<dbReference type="EMBL" id="JBHTHR010000004">
    <property type="protein sequence ID" value="MFD0799791.1"/>
    <property type="molecule type" value="Genomic_DNA"/>
</dbReference>
<evidence type="ECO:0000259" key="3">
    <source>
        <dbReference type="Pfam" id="PF08541"/>
    </source>
</evidence>
<dbReference type="PANTHER" id="PTHR34069">
    <property type="entry name" value="3-OXOACYL-[ACYL-CARRIER-PROTEIN] SYNTHASE 3"/>
    <property type="match status" value="1"/>
</dbReference>
<sequence length="322" mass="34801">MIGTATLERIESGLPASRVKIDDLADRLGLRTTEIGVFRKIYGLDELRYEPGGELLDLVLPPARRALAALPEDARIDYLVFAHTMQELTPPGLDAAALIRSALGLHGAEAFAVNQQACVSSMGAIDIAAELMRADADHRPPGGYGLMVTGERAYSPRIQLIPHSAIMAEAAAACLFTLDGPGDPVLSQVSRTHGEFADGLLMTDDQIKRFGAMYAPELADVVRAAVAEAGLELDDIDLIIPHNVNMISWRDVIKELKIAPERVFLENIPLLSHCYSADVFVNYATLRDAERLEPGRHYVMASVGLGATFGAMVIRRSETGSV</sequence>
<keyword evidence="2" id="KW-0012">Acyltransferase</keyword>
<name>A0ABW3BA52_9ACTN</name>
<comment type="caution">
    <text evidence="4">The sequence shown here is derived from an EMBL/GenBank/DDBJ whole genome shotgun (WGS) entry which is preliminary data.</text>
</comment>
<dbReference type="Proteomes" id="UP001596956">
    <property type="component" value="Unassembled WGS sequence"/>
</dbReference>
<organism evidence="4 5">
    <name type="scientific">Streptomonospora algeriensis</name>
    <dbReference type="NCBI Taxonomy" id="995084"/>
    <lineage>
        <taxon>Bacteria</taxon>
        <taxon>Bacillati</taxon>
        <taxon>Actinomycetota</taxon>
        <taxon>Actinomycetes</taxon>
        <taxon>Streptosporangiales</taxon>
        <taxon>Nocardiopsidaceae</taxon>
        <taxon>Streptomonospora</taxon>
    </lineage>
</organism>
<evidence type="ECO:0000313" key="5">
    <source>
        <dbReference type="Proteomes" id="UP001596956"/>
    </source>
</evidence>
<evidence type="ECO:0000256" key="1">
    <source>
        <dbReference type="ARBA" id="ARBA00022679"/>
    </source>
</evidence>
<dbReference type="CDD" id="cd00827">
    <property type="entry name" value="init_cond_enzymes"/>
    <property type="match status" value="1"/>
</dbReference>
<keyword evidence="5" id="KW-1185">Reference proteome</keyword>
<keyword evidence="1" id="KW-0808">Transferase</keyword>
<reference evidence="5" key="1">
    <citation type="journal article" date="2019" name="Int. J. Syst. Evol. Microbiol.">
        <title>The Global Catalogue of Microorganisms (GCM) 10K type strain sequencing project: providing services to taxonomists for standard genome sequencing and annotation.</title>
        <authorList>
            <consortium name="The Broad Institute Genomics Platform"/>
            <consortium name="The Broad Institute Genome Sequencing Center for Infectious Disease"/>
            <person name="Wu L."/>
            <person name="Ma J."/>
        </authorList>
    </citation>
    <scope>NUCLEOTIDE SEQUENCE [LARGE SCALE GENOMIC DNA]</scope>
    <source>
        <strain evidence="5">CCUG 63369</strain>
    </source>
</reference>
<evidence type="ECO:0000256" key="2">
    <source>
        <dbReference type="ARBA" id="ARBA00023315"/>
    </source>
</evidence>